<evidence type="ECO:0000256" key="1">
    <source>
        <dbReference type="SAM" id="MobiDB-lite"/>
    </source>
</evidence>
<accession>A0A8T8SWP8</accession>
<dbReference type="Proteomes" id="UP000077521">
    <property type="component" value="Unassembled WGS sequence"/>
</dbReference>
<proteinExistence type="predicted"/>
<dbReference type="AlphaFoldDB" id="A0A8T8SWP8"/>
<protein>
    <submittedName>
        <fullName evidence="2">Uncharacterized protein</fullName>
    </submittedName>
</protein>
<comment type="caution">
    <text evidence="2">The sequence shown here is derived from an EMBL/GenBank/DDBJ whole genome shotgun (WGS) entry which is preliminary data.</text>
</comment>
<reference evidence="2" key="1">
    <citation type="submission" date="2016-04" db="EMBL/GenBank/DDBJ databases">
        <authorList>
            <person name="Nguyen H.D."/>
            <person name="Samba Siva P."/>
            <person name="Cullis J."/>
            <person name="Levesque C.A."/>
            <person name="Hambleton S."/>
        </authorList>
    </citation>
    <scope>NUCLEOTIDE SEQUENCE</scope>
    <source>
        <strain evidence="2">DAOMC 236416</strain>
    </source>
</reference>
<sequence>MPTKSASDSRPSVAMSSNPPARGRYDPSRVTEAAGDQPRMYQRENGSIMRLNRGCARCGEQHFDFEHAYIQEGARAFPLVVTSDYEVVDSEDGSDFA</sequence>
<dbReference type="EMBL" id="LWDF02000364">
    <property type="protein sequence ID" value="KAE8249859.1"/>
    <property type="molecule type" value="Genomic_DNA"/>
</dbReference>
<name>A0A8T8SWP8_9BASI</name>
<evidence type="ECO:0000313" key="2">
    <source>
        <dbReference type="EMBL" id="KAE8249859.1"/>
    </source>
</evidence>
<dbReference type="OrthoDB" id="10437914at2759"/>
<keyword evidence="3" id="KW-1185">Reference proteome</keyword>
<organism evidence="2 3">
    <name type="scientific">Tilletia indica</name>
    <dbReference type="NCBI Taxonomy" id="43049"/>
    <lineage>
        <taxon>Eukaryota</taxon>
        <taxon>Fungi</taxon>
        <taxon>Dikarya</taxon>
        <taxon>Basidiomycota</taxon>
        <taxon>Ustilaginomycotina</taxon>
        <taxon>Exobasidiomycetes</taxon>
        <taxon>Tilletiales</taxon>
        <taxon>Tilletiaceae</taxon>
        <taxon>Tilletia</taxon>
    </lineage>
</organism>
<reference evidence="2" key="2">
    <citation type="journal article" date="2019" name="IMA Fungus">
        <title>Genome sequencing and comparison of five Tilletia species to identify candidate genes for the detection of regulated species infecting wheat.</title>
        <authorList>
            <person name="Nguyen H.D.T."/>
            <person name="Sultana T."/>
            <person name="Kesanakurti P."/>
            <person name="Hambleton S."/>
        </authorList>
    </citation>
    <scope>NUCLEOTIDE SEQUENCE</scope>
    <source>
        <strain evidence="2">DAOMC 236416</strain>
    </source>
</reference>
<gene>
    <name evidence="2" type="ORF">A4X13_0g5043</name>
</gene>
<evidence type="ECO:0000313" key="3">
    <source>
        <dbReference type="Proteomes" id="UP000077521"/>
    </source>
</evidence>
<feature type="compositionally biased region" description="Polar residues" evidence="1">
    <location>
        <begin position="1"/>
        <end position="19"/>
    </location>
</feature>
<feature type="region of interest" description="Disordered" evidence="1">
    <location>
        <begin position="1"/>
        <end position="39"/>
    </location>
</feature>